<protein>
    <submittedName>
        <fullName evidence="2">Uncharacterized protein</fullName>
    </submittedName>
</protein>
<evidence type="ECO:0000313" key="3">
    <source>
        <dbReference type="Proteomes" id="UP000069705"/>
    </source>
</evidence>
<reference evidence="2 3" key="1">
    <citation type="journal article" date="2016" name="Genome Announc.">
        <title>Draft Genome Sequences of Five Rapidly Growing Mycobacterium Species, M. thermoresistibile, M. fortuitum subsp. acetamidolyticum, M. canariasense, M. brisbanense, and M. novocastrense.</title>
        <authorList>
            <person name="Katahira K."/>
            <person name="Ogura Y."/>
            <person name="Gotoh Y."/>
            <person name="Hayashi T."/>
        </authorList>
    </citation>
    <scope>NUCLEOTIDE SEQUENCE [LARGE SCALE GENOMIC DNA]</scope>
    <source>
        <strain evidence="2 3">JCM6368</strain>
    </source>
</reference>
<reference evidence="3" key="2">
    <citation type="submission" date="2016-02" db="EMBL/GenBank/DDBJ databases">
        <title>Draft genome sequence of five rapidly growing Mycobacterium species.</title>
        <authorList>
            <person name="Katahira K."/>
            <person name="Gotou Y."/>
            <person name="Iida K."/>
            <person name="Ogura Y."/>
            <person name="Hayashi T."/>
        </authorList>
    </citation>
    <scope>NUCLEOTIDE SEQUENCE [LARGE SCALE GENOMIC DNA]</scope>
    <source>
        <strain evidence="3">JCM6368</strain>
    </source>
</reference>
<evidence type="ECO:0000313" key="2">
    <source>
        <dbReference type="EMBL" id="GAT03482.1"/>
    </source>
</evidence>
<organism evidence="2 3">
    <name type="scientific">Mycolicibacterium fortuitum subsp. acetamidolyticum</name>
    <dbReference type="NCBI Taxonomy" id="144550"/>
    <lineage>
        <taxon>Bacteria</taxon>
        <taxon>Bacillati</taxon>
        <taxon>Actinomycetota</taxon>
        <taxon>Actinomycetes</taxon>
        <taxon>Mycobacteriales</taxon>
        <taxon>Mycobacteriaceae</taxon>
        <taxon>Mycolicibacterium</taxon>
    </lineage>
</organism>
<sequence>MAGLTVHVAVRDDHGVTHSFGPGQDVPEWAARQITNPKVWDSVPDVEEIDGGQGGGGEGNPSGGGDEPPPLAGPGSGRDPWATYASQHGVEVAEDDKRDEIVAKLREAGVRVE</sequence>
<gene>
    <name evidence="2" type="ORF">RMCFA_3594</name>
</gene>
<feature type="compositionally biased region" description="Gly residues" evidence="1">
    <location>
        <begin position="51"/>
        <end position="66"/>
    </location>
</feature>
<dbReference type="RefSeq" id="WP_061264163.1">
    <property type="nucleotide sequence ID" value="NZ_BCSZ01000033.1"/>
</dbReference>
<dbReference type="AlphaFoldDB" id="A0A100WSJ2"/>
<proteinExistence type="predicted"/>
<comment type="caution">
    <text evidence="2">The sequence shown here is derived from an EMBL/GenBank/DDBJ whole genome shotgun (WGS) entry which is preliminary data.</text>
</comment>
<evidence type="ECO:0000256" key="1">
    <source>
        <dbReference type="SAM" id="MobiDB-lite"/>
    </source>
</evidence>
<name>A0A100WSJ2_MYCFO</name>
<feature type="region of interest" description="Disordered" evidence="1">
    <location>
        <begin position="1"/>
        <end position="95"/>
    </location>
</feature>
<dbReference type="EMBL" id="BCSZ01000033">
    <property type="protein sequence ID" value="GAT03482.1"/>
    <property type="molecule type" value="Genomic_DNA"/>
</dbReference>
<dbReference type="Proteomes" id="UP000069705">
    <property type="component" value="Unassembled WGS sequence"/>
</dbReference>
<accession>A0A100WSJ2</accession>